<dbReference type="PROSITE" id="PS51257">
    <property type="entry name" value="PROKAR_LIPOPROTEIN"/>
    <property type="match status" value="1"/>
</dbReference>
<reference evidence="2" key="1">
    <citation type="submission" date="2015-07" db="EMBL/GenBank/DDBJ databases">
        <title>Draft genome sequence of Streptomyces sp. CMAA 1322, a bacterium isolated from Caatinga biome, from dry forest semiarid of Brazil.</title>
        <authorList>
            <person name="Santos S.N."/>
            <person name="Gacesa R."/>
            <person name="Taketani R.G."/>
            <person name="Long P.F."/>
            <person name="Melo I.S."/>
        </authorList>
    </citation>
    <scope>NUCLEOTIDE SEQUENCE [LARGE SCALE GENOMIC DNA]</scope>
    <source>
        <strain evidence="2">CMAA 1322</strain>
    </source>
</reference>
<comment type="caution">
    <text evidence="1">The sequence shown here is derived from an EMBL/GenBank/DDBJ whole genome shotgun (WGS) entry which is preliminary data.</text>
</comment>
<dbReference type="STRING" id="1678637.AC230_20545"/>
<keyword evidence="2" id="KW-1185">Reference proteome</keyword>
<dbReference type="GO" id="GO:0003700">
    <property type="term" value="F:DNA-binding transcription factor activity"/>
    <property type="evidence" value="ECO:0007669"/>
    <property type="project" value="TreeGrafter"/>
</dbReference>
<name>A0A0K9XC98_9ACTN</name>
<dbReference type="EMBL" id="LFXA01000013">
    <property type="protein sequence ID" value="KNB50823.1"/>
    <property type="molecule type" value="Genomic_DNA"/>
</dbReference>
<dbReference type="NCBIfam" id="TIGR00738">
    <property type="entry name" value="rrf2_super"/>
    <property type="match status" value="1"/>
</dbReference>
<proteinExistence type="predicted"/>
<protein>
    <recommendedName>
        <fullName evidence="3">Rrf2 family transcriptional regulator</fullName>
    </recommendedName>
</protein>
<accession>A0A0K9XC98</accession>
<dbReference type="InterPro" id="IPR000944">
    <property type="entry name" value="Tscrpt_reg_Rrf2"/>
</dbReference>
<dbReference type="PANTHER" id="PTHR33221">
    <property type="entry name" value="WINGED HELIX-TURN-HELIX TRANSCRIPTIONAL REGULATOR, RRF2 FAMILY"/>
    <property type="match status" value="1"/>
</dbReference>
<dbReference type="Proteomes" id="UP000037288">
    <property type="component" value="Unassembled WGS sequence"/>
</dbReference>
<evidence type="ECO:0000313" key="1">
    <source>
        <dbReference type="EMBL" id="KNB50823.1"/>
    </source>
</evidence>
<dbReference type="AlphaFoldDB" id="A0A0K9XC98"/>
<dbReference type="Pfam" id="PF02082">
    <property type="entry name" value="Rrf2"/>
    <property type="match status" value="1"/>
</dbReference>
<dbReference type="GO" id="GO:0005829">
    <property type="term" value="C:cytosol"/>
    <property type="evidence" value="ECO:0007669"/>
    <property type="project" value="TreeGrafter"/>
</dbReference>
<organism evidence="1 2">
    <name type="scientific">Streptomyces caatingaensis</name>
    <dbReference type="NCBI Taxonomy" id="1678637"/>
    <lineage>
        <taxon>Bacteria</taxon>
        <taxon>Bacillati</taxon>
        <taxon>Actinomycetota</taxon>
        <taxon>Actinomycetes</taxon>
        <taxon>Kitasatosporales</taxon>
        <taxon>Streptomycetaceae</taxon>
        <taxon>Streptomyces</taxon>
    </lineage>
</organism>
<dbReference type="Gene3D" id="1.10.10.10">
    <property type="entry name" value="Winged helix-like DNA-binding domain superfamily/Winged helix DNA-binding domain"/>
    <property type="match status" value="1"/>
</dbReference>
<evidence type="ECO:0008006" key="3">
    <source>
        <dbReference type="Google" id="ProtNLM"/>
    </source>
</evidence>
<dbReference type="PATRIC" id="fig|1678637.3.peg.4399"/>
<dbReference type="InterPro" id="IPR036388">
    <property type="entry name" value="WH-like_DNA-bd_sf"/>
</dbReference>
<dbReference type="InterPro" id="IPR036390">
    <property type="entry name" value="WH_DNA-bd_sf"/>
</dbReference>
<gene>
    <name evidence="1" type="ORF">AC230_20545</name>
</gene>
<dbReference type="PROSITE" id="PS01332">
    <property type="entry name" value="HTH_RRF2_1"/>
    <property type="match status" value="1"/>
</dbReference>
<dbReference type="SUPFAM" id="SSF46785">
    <property type="entry name" value="Winged helix' DNA-binding domain"/>
    <property type="match status" value="1"/>
</dbReference>
<dbReference type="InterPro" id="IPR030489">
    <property type="entry name" value="TR_Rrf2-type_CS"/>
</dbReference>
<sequence>MKMATTVEWMAHVCLTLACAPPGTSLQAAALAEFHGLPKPYLTKQLQALVKSGILRSAPGVRGGFSLARPSSEITLMDVVVAVEGPADLFQCTAIRKNGVVAAAAPGSGDLPCIVQLEMKKAEMAWRKALASQTLENLAERLEQGAPQVVTMTREWIRAI</sequence>
<dbReference type="PROSITE" id="PS51197">
    <property type="entry name" value="HTH_RRF2_2"/>
    <property type="match status" value="1"/>
</dbReference>
<dbReference type="PANTHER" id="PTHR33221:SF13">
    <property type="entry name" value="TRANSCRIPTIONAL REGULATOR-RELATED"/>
    <property type="match status" value="1"/>
</dbReference>
<evidence type="ECO:0000313" key="2">
    <source>
        <dbReference type="Proteomes" id="UP000037288"/>
    </source>
</evidence>